<comment type="similarity">
    <text evidence="2 6">Belongs to the calycin superfamily. Lipocalin family.</text>
</comment>
<evidence type="ECO:0000256" key="1">
    <source>
        <dbReference type="ARBA" id="ARBA00004613"/>
    </source>
</evidence>
<sequence length="194" mass="21386">SSAAMASFLTLLGAVLCSLMVSSQVVPQADFDLQIAGKWYHIGLATNAERYVSRRGKINMGTYVITPLPNGDLDLLYSSVYNGTCRKMDKVANKTDVPGKYRSISRRTGHLSVLSIVDVKYDEYALTHAVNTKENDTYIVNKLYGRDADLSAEVQEKFRQFSLQTGVLPENVMFFPKSDGCPSLSLVLPEVSSC</sequence>
<evidence type="ECO:0000256" key="5">
    <source>
        <dbReference type="ARBA" id="ARBA00023157"/>
    </source>
</evidence>
<proteinExistence type="inferred from homology"/>
<keyword evidence="4 7" id="KW-0732">Signal</keyword>
<evidence type="ECO:0000256" key="3">
    <source>
        <dbReference type="ARBA" id="ARBA00022525"/>
    </source>
</evidence>
<dbReference type="PANTHER" id="PTHR11430">
    <property type="entry name" value="LIPOCALIN"/>
    <property type="match status" value="1"/>
</dbReference>
<evidence type="ECO:0000313" key="9">
    <source>
        <dbReference type="Ensembl" id="ENSACIP00000002155.1"/>
    </source>
</evidence>
<name>A0A3Q0QXR6_AMPCI</name>
<dbReference type="SUPFAM" id="SSF50814">
    <property type="entry name" value="Lipocalins"/>
    <property type="match status" value="1"/>
</dbReference>
<dbReference type="GeneTree" id="ENSGT01120000271921"/>
<dbReference type="PANTHER" id="PTHR11430:SF133">
    <property type="entry name" value="LIPOCALIN"/>
    <property type="match status" value="1"/>
</dbReference>
<dbReference type="InterPro" id="IPR022272">
    <property type="entry name" value="Lipocalin_CS"/>
</dbReference>
<reference evidence="9" key="2">
    <citation type="submission" date="2025-09" db="UniProtKB">
        <authorList>
            <consortium name="Ensembl"/>
        </authorList>
    </citation>
    <scope>IDENTIFICATION</scope>
</reference>
<dbReference type="PROSITE" id="PS00213">
    <property type="entry name" value="LIPOCALIN"/>
    <property type="match status" value="1"/>
</dbReference>
<dbReference type="InterPro" id="IPR002971">
    <property type="entry name" value="Maj_urinary"/>
</dbReference>
<dbReference type="STRING" id="61819.ENSACIP00000002155"/>
<feature type="chain" id="PRO_5018542901" evidence="7">
    <location>
        <begin position="24"/>
        <end position="194"/>
    </location>
</feature>
<evidence type="ECO:0000313" key="10">
    <source>
        <dbReference type="Proteomes" id="UP000261340"/>
    </source>
</evidence>
<feature type="signal peptide" evidence="7">
    <location>
        <begin position="1"/>
        <end position="23"/>
    </location>
</feature>
<keyword evidence="10" id="KW-1185">Reference proteome</keyword>
<organism evidence="9 10">
    <name type="scientific">Amphilophus citrinellus</name>
    <name type="common">Midas cichlid</name>
    <name type="synonym">Cichlasoma citrinellum</name>
    <dbReference type="NCBI Taxonomy" id="61819"/>
    <lineage>
        <taxon>Eukaryota</taxon>
        <taxon>Metazoa</taxon>
        <taxon>Chordata</taxon>
        <taxon>Craniata</taxon>
        <taxon>Vertebrata</taxon>
        <taxon>Euteleostomi</taxon>
        <taxon>Actinopterygii</taxon>
        <taxon>Neopterygii</taxon>
        <taxon>Teleostei</taxon>
        <taxon>Neoteleostei</taxon>
        <taxon>Acanthomorphata</taxon>
        <taxon>Ovalentaria</taxon>
        <taxon>Cichlomorphae</taxon>
        <taxon>Cichliformes</taxon>
        <taxon>Cichlidae</taxon>
        <taxon>New World cichlids</taxon>
        <taxon>Cichlasomatinae</taxon>
        <taxon>Heroini</taxon>
        <taxon>Amphilophus</taxon>
    </lineage>
</organism>
<feature type="domain" description="Lipocalin/cytosolic fatty-acid binding" evidence="8">
    <location>
        <begin position="36"/>
        <end position="179"/>
    </location>
</feature>
<dbReference type="AlphaFoldDB" id="A0A3Q0QXR6"/>
<keyword evidence="5" id="KW-1015">Disulfide bond</keyword>
<evidence type="ECO:0000256" key="6">
    <source>
        <dbReference type="RuleBase" id="RU003695"/>
    </source>
</evidence>
<dbReference type="PRINTS" id="PR01221">
    <property type="entry name" value="MAJORURINARY"/>
</dbReference>
<accession>A0A3Q0QXR6</accession>
<dbReference type="Gene3D" id="2.40.128.20">
    <property type="match status" value="1"/>
</dbReference>
<dbReference type="InterPro" id="IPR000566">
    <property type="entry name" value="Lipocln_cytosolic_FA-bd_dom"/>
</dbReference>
<dbReference type="Ensembl" id="ENSACIT00000002235.1">
    <property type="protein sequence ID" value="ENSACIP00000002155.1"/>
    <property type="gene ID" value="ENSACIG00000001585.1"/>
</dbReference>
<dbReference type="InterPro" id="IPR012674">
    <property type="entry name" value="Calycin"/>
</dbReference>
<evidence type="ECO:0000256" key="2">
    <source>
        <dbReference type="ARBA" id="ARBA00006889"/>
    </source>
</evidence>
<dbReference type="PRINTS" id="PR00179">
    <property type="entry name" value="LIPOCALIN"/>
</dbReference>
<dbReference type="InterPro" id="IPR002345">
    <property type="entry name" value="Lipocalin"/>
</dbReference>
<dbReference type="GO" id="GO:0036094">
    <property type="term" value="F:small molecule binding"/>
    <property type="evidence" value="ECO:0007669"/>
    <property type="project" value="InterPro"/>
</dbReference>
<protein>
    <submittedName>
        <fullName evidence="9">Zgc:153704</fullName>
    </submittedName>
</protein>
<evidence type="ECO:0000259" key="8">
    <source>
        <dbReference type="Pfam" id="PF00061"/>
    </source>
</evidence>
<keyword evidence="3" id="KW-0964">Secreted</keyword>
<dbReference type="Pfam" id="PF00061">
    <property type="entry name" value="Lipocalin"/>
    <property type="match status" value="1"/>
</dbReference>
<evidence type="ECO:0000256" key="4">
    <source>
        <dbReference type="ARBA" id="ARBA00022729"/>
    </source>
</evidence>
<dbReference type="Proteomes" id="UP000261340">
    <property type="component" value="Unplaced"/>
</dbReference>
<dbReference type="GO" id="GO:0005576">
    <property type="term" value="C:extracellular region"/>
    <property type="evidence" value="ECO:0007669"/>
    <property type="project" value="UniProtKB-SubCell"/>
</dbReference>
<reference evidence="9" key="1">
    <citation type="submission" date="2025-08" db="UniProtKB">
        <authorList>
            <consortium name="Ensembl"/>
        </authorList>
    </citation>
    <scope>IDENTIFICATION</scope>
</reference>
<comment type="subcellular location">
    <subcellularLocation>
        <location evidence="1">Secreted</location>
    </subcellularLocation>
</comment>
<evidence type="ECO:0000256" key="7">
    <source>
        <dbReference type="SAM" id="SignalP"/>
    </source>
</evidence>